<organism evidence="16 17">
    <name type="scientific">Cloeon dipterum</name>
    <dbReference type="NCBI Taxonomy" id="197152"/>
    <lineage>
        <taxon>Eukaryota</taxon>
        <taxon>Metazoa</taxon>
        <taxon>Ecdysozoa</taxon>
        <taxon>Arthropoda</taxon>
        <taxon>Hexapoda</taxon>
        <taxon>Insecta</taxon>
        <taxon>Pterygota</taxon>
        <taxon>Palaeoptera</taxon>
        <taxon>Ephemeroptera</taxon>
        <taxon>Pisciforma</taxon>
        <taxon>Baetidae</taxon>
        <taxon>Cloeon</taxon>
    </lineage>
</organism>
<dbReference type="PRINTS" id="PR00843">
    <property type="entry name" value="GLHYDRLASE30"/>
</dbReference>
<dbReference type="EMBL" id="CADEPI010000192">
    <property type="protein sequence ID" value="CAB3379703.1"/>
    <property type="molecule type" value="Genomic_DNA"/>
</dbReference>
<dbReference type="PANTHER" id="PTHR11069:SF23">
    <property type="entry name" value="LYSOSOMAL ACID GLUCOSYLCERAMIDASE"/>
    <property type="match status" value="1"/>
</dbReference>
<keyword evidence="17" id="KW-1185">Reference proteome</keyword>
<dbReference type="InterPro" id="IPR001139">
    <property type="entry name" value="Glyco_hydro_30"/>
</dbReference>
<keyword evidence="6 13" id="KW-0732">Signal</keyword>
<evidence type="ECO:0000256" key="12">
    <source>
        <dbReference type="RuleBase" id="RU361188"/>
    </source>
</evidence>
<dbReference type="GO" id="GO:0006914">
    <property type="term" value="P:autophagy"/>
    <property type="evidence" value="ECO:0007669"/>
    <property type="project" value="UniProtKB-ARBA"/>
</dbReference>
<evidence type="ECO:0000256" key="2">
    <source>
        <dbReference type="ARBA" id="ARBA00004760"/>
    </source>
</evidence>
<feature type="chain" id="PRO_5035777106" description="Glucosylceramidase" evidence="13">
    <location>
        <begin position="24"/>
        <end position="488"/>
    </location>
</feature>
<comment type="catalytic activity">
    <reaction evidence="11">
        <text>an N-acyl-1-beta-D-glucosyl-15-methylhexadecasphing-4-enine + H2O = an N-acyl-15-methylhexadecasphing-4-enine + D-glucose</text>
        <dbReference type="Rhea" id="RHEA:34755"/>
        <dbReference type="ChEBI" id="CHEBI:4167"/>
        <dbReference type="ChEBI" id="CHEBI:15377"/>
        <dbReference type="ChEBI" id="CHEBI:70815"/>
        <dbReference type="ChEBI" id="CHEBI:70846"/>
    </reaction>
    <physiologicalReaction direction="left-to-right" evidence="11">
        <dbReference type="Rhea" id="RHEA:34756"/>
    </physiologicalReaction>
</comment>
<dbReference type="Pfam" id="PF02055">
    <property type="entry name" value="Glyco_hydro_30"/>
    <property type="match status" value="1"/>
</dbReference>
<dbReference type="InterPro" id="IPR017853">
    <property type="entry name" value="GH"/>
</dbReference>
<comment type="pathway">
    <text evidence="3">Sphingolipid metabolism.</text>
</comment>
<evidence type="ECO:0000259" key="15">
    <source>
        <dbReference type="Pfam" id="PF17189"/>
    </source>
</evidence>
<evidence type="ECO:0000256" key="11">
    <source>
        <dbReference type="ARBA" id="ARBA00051345"/>
    </source>
</evidence>
<keyword evidence="9 12" id="KW-0443">Lipid metabolism</keyword>
<comment type="caution">
    <text evidence="16">The sequence shown here is derived from an EMBL/GenBank/DDBJ whole genome shotgun (WGS) entry which is preliminary data.</text>
</comment>
<keyword evidence="8 12" id="KW-0746">Sphingolipid metabolism</keyword>
<dbReference type="Gene3D" id="3.20.20.80">
    <property type="entry name" value="Glycosidases"/>
    <property type="match status" value="1"/>
</dbReference>
<dbReference type="AlphaFoldDB" id="A0A8S1DI82"/>
<name>A0A8S1DI82_9INSE</name>
<accession>A0A8S1DI82</accession>
<dbReference type="FunFam" id="3.20.20.80:FF:000030">
    <property type="entry name" value="Lysosomal acid glucosylceramidase"/>
    <property type="match status" value="1"/>
</dbReference>
<dbReference type="Proteomes" id="UP000494165">
    <property type="component" value="Unassembled WGS sequence"/>
</dbReference>
<evidence type="ECO:0000256" key="10">
    <source>
        <dbReference type="ARBA" id="ARBA00050474"/>
    </source>
</evidence>
<evidence type="ECO:0000256" key="7">
    <source>
        <dbReference type="ARBA" id="ARBA00022801"/>
    </source>
</evidence>
<keyword evidence="7 12" id="KW-0378">Hydrolase</keyword>
<evidence type="ECO:0000256" key="1">
    <source>
        <dbReference type="ARBA" id="ARBA00001013"/>
    </source>
</evidence>
<dbReference type="GO" id="GO:0016241">
    <property type="term" value="P:regulation of macroautophagy"/>
    <property type="evidence" value="ECO:0007669"/>
    <property type="project" value="UniProtKB-ARBA"/>
</dbReference>
<dbReference type="GO" id="GO:0016758">
    <property type="term" value="F:hexosyltransferase activity"/>
    <property type="evidence" value="ECO:0007669"/>
    <property type="project" value="UniProtKB-ARBA"/>
</dbReference>
<evidence type="ECO:0000256" key="8">
    <source>
        <dbReference type="ARBA" id="ARBA00022919"/>
    </source>
</evidence>
<evidence type="ECO:0000256" key="9">
    <source>
        <dbReference type="ARBA" id="ARBA00023098"/>
    </source>
</evidence>
<keyword evidence="12" id="KW-0326">Glycosidase</keyword>
<evidence type="ECO:0000256" key="3">
    <source>
        <dbReference type="ARBA" id="ARBA00004991"/>
    </source>
</evidence>
<dbReference type="GO" id="GO:0042391">
    <property type="term" value="P:regulation of membrane potential"/>
    <property type="evidence" value="ECO:0007669"/>
    <property type="project" value="UniProtKB-ARBA"/>
</dbReference>
<evidence type="ECO:0000313" key="17">
    <source>
        <dbReference type="Proteomes" id="UP000494165"/>
    </source>
</evidence>
<dbReference type="PANTHER" id="PTHR11069">
    <property type="entry name" value="GLUCOSYLCERAMIDASE"/>
    <property type="match status" value="1"/>
</dbReference>
<dbReference type="GO" id="GO:0005102">
    <property type="term" value="F:signaling receptor binding"/>
    <property type="evidence" value="ECO:0007669"/>
    <property type="project" value="UniProtKB-ARBA"/>
</dbReference>
<dbReference type="InterPro" id="IPR033452">
    <property type="entry name" value="GH30_C"/>
</dbReference>
<dbReference type="GO" id="GO:0010605">
    <property type="term" value="P:negative regulation of macromolecule metabolic process"/>
    <property type="evidence" value="ECO:0007669"/>
    <property type="project" value="UniProtKB-ARBA"/>
</dbReference>
<feature type="domain" description="Glycosyl hydrolase family 30 beta sandwich" evidence="15">
    <location>
        <begin position="450"/>
        <end position="484"/>
    </location>
</feature>
<evidence type="ECO:0000313" key="16">
    <source>
        <dbReference type="EMBL" id="CAB3379703.1"/>
    </source>
</evidence>
<evidence type="ECO:0000256" key="13">
    <source>
        <dbReference type="SAM" id="SignalP"/>
    </source>
</evidence>
<gene>
    <name evidence="16" type="ORF">CLODIP_2_CD10431</name>
</gene>
<dbReference type="GO" id="GO:0006066">
    <property type="term" value="P:alcohol metabolic process"/>
    <property type="evidence" value="ECO:0007669"/>
    <property type="project" value="UniProtKB-ARBA"/>
</dbReference>
<reference evidence="16 17" key="1">
    <citation type="submission" date="2020-04" db="EMBL/GenBank/DDBJ databases">
        <authorList>
            <person name="Alioto T."/>
            <person name="Alioto T."/>
            <person name="Gomez Garrido J."/>
        </authorList>
    </citation>
    <scope>NUCLEOTIDE SEQUENCE [LARGE SCALE GENOMIC DNA]</scope>
</reference>
<dbReference type="GO" id="GO:0032006">
    <property type="term" value="P:regulation of TOR signaling"/>
    <property type="evidence" value="ECO:0007669"/>
    <property type="project" value="UniProtKB-ARBA"/>
</dbReference>
<evidence type="ECO:0000256" key="5">
    <source>
        <dbReference type="ARBA" id="ARBA00012658"/>
    </source>
</evidence>
<comment type="pathway">
    <text evidence="2">Lipid metabolism; sphingolipid metabolism.</text>
</comment>
<dbReference type="EC" id="3.2.1.45" evidence="5 12"/>
<dbReference type="GO" id="GO:0030163">
    <property type="term" value="P:protein catabolic process"/>
    <property type="evidence" value="ECO:0007669"/>
    <property type="project" value="UniProtKB-ARBA"/>
</dbReference>
<dbReference type="InterPro" id="IPR033453">
    <property type="entry name" value="Glyco_hydro_30_TIM-barrel"/>
</dbReference>
<dbReference type="GO" id="GO:0005774">
    <property type="term" value="C:vacuolar membrane"/>
    <property type="evidence" value="ECO:0007669"/>
    <property type="project" value="UniProtKB-ARBA"/>
</dbReference>
<evidence type="ECO:0000256" key="4">
    <source>
        <dbReference type="ARBA" id="ARBA00005382"/>
    </source>
</evidence>
<dbReference type="GO" id="GO:0051246">
    <property type="term" value="P:regulation of protein metabolic process"/>
    <property type="evidence" value="ECO:0007669"/>
    <property type="project" value="UniProtKB-ARBA"/>
</dbReference>
<dbReference type="GO" id="GO:0006680">
    <property type="term" value="P:glucosylceramide catabolic process"/>
    <property type="evidence" value="ECO:0007669"/>
    <property type="project" value="UniProtKB-ARBA"/>
</dbReference>
<comment type="catalytic activity">
    <reaction evidence="1">
        <text>a beta-D-glucosyl-(1&lt;-&gt;1')-N-acylsphing-4-enine + H2O = an N-acylsphing-4-enine + D-glucose</text>
        <dbReference type="Rhea" id="RHEA:13269"/>
        <dbReference type="ChEBI" id="CHEBI:4167"/>
        <dbReference type="ChEBI" id="CHEBI:15377"/>
        <dbReference type="ChEBI" id="CHEBI:22801"/>
        <dbReference type="ChEBI" id="CHEBI:52639"/>
        <dbReference type="EC" id="3.2.1.45"/>
    </reaction>
    <physiologicalReaction direction="left-to-right" evidence="1">
        <dbReference type="Rhea" id="RHEA:13270"/>
    </physiologicalReaction>
</comment>
<comment type="catalytic activity">
    <reaction evidence="10">
        <text>a beta-D-glucosylceramide + H2O = an N-acyl-sphingoid base + D-glucose</text>
        <dbReference type="Rhea" id="RHEA:81447"/>
        <dbReference type="ChEBI" id="CHEBI:4167"/>
        <dbReference type="ChEBI" id="CHEBI:15377"/>
        <dbReference type="ChEBI" id="CHEBI:83264"/>
        <dbReference type="ChEBI" id="CHEBI:83273"/>
    </reaction>
    <physiologicalReaction direction="left-to-right" evidence="10">
        <dbReference type="Rhea" id="RHEA:81448"/>
    </physiologicalReaction>
</comment>
<sequence>MTRFAKLFLTACGIASIIFPVQARYPCVPRDFDKGGTVCVCNSTYCDTIDPAERVTAGKYLVYSSSIDGLRLEKSEGNFSDSTLPSGVKYTIDRNRTYQKIFGFGTAFTDAAGINLLKLNSTDSQDKLLKAYFSSEGIELNFGRVPIGGCDFSTHTYSYDDVENDTNLSNFSLTMEDDTFKIPIIKRAQKFRGSSLKLLASAWSPPIWMKTNNDFSGFGFLHEEFYDAWAKYHIKFLDEYKKNGLKFWGLTTGNEPLNGIVPINRFNSLGWSPQGHREWIGNNLGPLLRNSEHNATKLLALDDQRFLLPWWLELVFQNEDAKSYIDGVGVHWYWDTLYPATALSRTHMRYPGKFILATEACVGDKPWDREKVMLGSWTRGEMYIKDIIEDLNHWVTGWIDWNFALNPTGGPNWANNFVDSAIIVDEEKQEFYKQPMFYALGHFSKFIHEGSKRVHLQRQKGPSALQTVAFLRPDQAMVVVVFNGALVV</sequence>
<feature type="domain" description="Glycosyl hydrolase family 30 TIM-barrel" evidence="14">
    <location>
        <begin position="102"/>
        <end position="447"/>
    </location>
</feature>
<dbReference type="SUPFAM" id="SSF51445">
    <property type="entry name" value="(Trans)glycosidases"/>
    <property type="match status" value="1"/>
</dbReference>
<dbReference type="GO" id="GO:0005764">
    <property type="term" value="C:lysosome"/>
    <property type="evidence" value="ECO:0007669"/>
    <property type="project" value="UniProtKB-ARBA"/>
</dbReference>
<evidence type="ECO:0000256" key="6">
    <source>
        <dbReference type="ARBA" id="ARBA00022729"/>
    </source>
</evidence>
<dbReference type="GO" id="GO:0004348">
    <property type="term" value="F:glucosylceramidase activity"/>
    <property type="evidence" value="ECO:0007669"/>
    <property type="project" value="UniProtKB-EC"/>
</dbReference>
<evidence type="ECO:0000259" key="14">
    <source>
        <dbReference type="Pfam" id="PF02055"/>
    </source>
</evidence>
<comment type="similarity">
    <text evidence="4 12">Belongs to the glycosyl hydrolase 30 family.</text>
</comment>
<dbReference type="GO" id="GO:0007040">
    <property type="term" value="P:lysosome organization"/>
    <property type="evidence" value="ECO:0007669"/>
    <property type="project" value="UniProtKB-ARBA"/>
</dbReference>
<protein>
    <recommendedName>
        <fullName evidence="5 12">Glucosylceramidase</fullName>
        <ecNumber evidence="5 12">3.2.1.45</ecNumber>
    </recommendedName>
</protein>
<dbReference type="GO" id="GO:0008202">
    <property type="term" value="P:steroid metabolic process"/>
    <property type="evidence" value="ECO:0007669"/>
    <property type="project" value="UniProtKB-ARBA"/>
</dbReference>
<dbReference type="Pfam" id="PF17189">
    <property type="entry name" value="Glyco_hydro_30C"/>
    <property type="match status" value="1"/>
</dbReference>
<feature type="signal peptide" evidence="13">
    <location>
        <begin position="1"/>
        <end position="23"/>
    </location>
</feature>
<dbReference type="OrthoDB" id="2160638at2759"/>
<proteinExistence type="inferred from homology"/>